<dbReference type="Pfam" id="PF01522">
    <property type="entry name" value="Polysacc_deac_1"/>
    <property type="match status" value="1"/>
</dbReference>
<gene>
    <name evidence="3" type="ORF">J2S08_001329</name>
</gene>
<evidence type="ECO:0000313" key="3">
    <source>
        <dbReference type="EMBL" id="MDQ0175495.1"/>
    </source>
</evidence>
<dbReference type="InterPro" id="IPR002509">
    <property type="entry name" value="NODB_dom"/>
</dbReference>
<accession>A0ABT9WQE1</accession>
<dbReference type="PANTHER" id="PTHR10587:SF125">
    <property type="entry name" value="POLYSACCHARIDE DEACETYLASE YHEN-RELATED"/>
    <property type="match status" value="1"/>
</dbReference>
<dbReference type="InterPro" id="IPR011330">
    <property type="entry name" value="Glyco_hydro/deAcase_b/a-brl"/>
</dbReference>
<feature type="domain" description="NodB homology" evidence="2">
    <location>
        <begin position="137"/>
        <end position="319"/>
    </location>
</feature>
<feature type="region of interest" description="Disordered" evidence="1">
    <location>
        <begin position="34"/>
        <end position="60"/>
    </location>
</feature>
<organism evidence="3 4">
    <name type="scientific">Bacillus chungangensis</name>
    <dbReference type="NCBI Taxonomy" id="587633"/>
    <lineage>
        <taxon>Bacteria</taxon>
        <taxon>Bacillati</taxon>
        <taxon>Bacillota</taxon>
        <taxon>Bacilli</taxon>
        <taxon>Bacillales</taxon>
        <taxon>Bacillaceae</taxon>
        <taxon>Bacillus</taxon>
    </lineage>
</organism>
<dbReference type="EMBL" id="JAUSTT010000006">
    <property type="protein sequence ID" value="MDQ0175495.1"/>
    <property type="molecule type" value="Genomic_DNA"/>
</dbReference>
<proteinExistence type="predicted"/>
<dbReference type="CDD" id="cd10944">
    <property type="entry name" value="CE4_SmPgdA_like"/>
    <property type="match status" value="1"/>
</dbReference>
<dbReference type="RefSeq" id="WP_307227853.1">
    <property type="nucleotide sequence ID" value="NZ_JAUSTT010000006.1"/>
</dbReference>
<dbReference type="Proteomes" id="UP001223586">
    <property type="component" value="Unassembled WGS sequence"/>
</dbReference>
<protein>
    <submittedName>
        <fullName evidence="3">Peptidoglycan/xylan/chitin deacetylase (PgdA/CDA1 family)</fullName>
    </submittedName>
</protein>
<dbReference type="PROSITE" id="PS51677">
    <property type="entry name" value="NODB"/>
    <property type="match status" value="1"/>
</dbReference>
<feature type="compositionally biased region" description="Basic and acidic residues" evidence="1">
    <location>
        <begin position="44"/>
        <end position="57"/>
    </location>
</feature>
<evidence type="ECO:0000259" key="2">
    <source>
        <dbReference type="PROSITE" id="PS51677"/>
    </source>
</evidence>
<dbReference type="Gene3D" id="3.20.20.370">
    <property type="entry name" value="Glycoside hydrolase/deacetylase"/>
    <property type="match status" value="1"/>
</dbReference>
<evidence type="ECO:0000313" key="4">
    <source>
        <dbReference type="Proteomes" id="UP001223586"/>
    </source>
</evidence>
<dbReference type="InterPro" id="IPR050248">
    <property type="entry name" value="Polysacc_deacetylase_ArnD"/>
</dbReference>
<sequence>MRKKINIYEKALIGVVLLLLLLFAWTMYSKPEDPNVANANTSAEKSKKETEQNDLHPENIPFTMPRWSLGTILSISSNTKKAALLVEGEKIDAGLGQKLHFARKQNEQKNQAGIANERKQAAGSDNNKATEQTAEQKIVYLTFDDGPFANSTGILKLLQKYNAEATFFMLAPNIKKYPDAVKQMVDDGHAVGMHGVTHDVKQIYQSPQTVVDEMLAGQSEIEALTGVKTNLIRVPYGSKPHMKDHYLDAVNQAGFKMWDWNLDSLDWKYRNEEYVNKVIHDQETAQKDELVILLHEKETTLAHLEQLLKYYSENGYEMKKITESMPPVQF</sequence>
<dbReference type="SUPFAM" id="SSF88713">
    <property type="entry name" value="Glycoside hydrolase/deacetylase"/>
    <property type="match status" value="1"/>
</dbReference>
<keyword evidence="4" id="KW-1185">Reference proteome</keyword>
<evidence type="ECO:0000256" key="1">
    <source>
        <dbReference type="SAM" id="MobiDB-lite"/>
    </source>
</evidence>
<reference evidence="3 4" key="1">
    <citation type="submission" date="2023-07" db="EMBL/GenBank/DDBJ databases">
        <title>Genomic Encyclopedia of Type Strains, Phase IV (KMG-IV): sequencing the most valuable type-strain genomes for metagenomic binning, comparative biology and taxonomic classification.</title>
        <authorList>
            <person name="Goeker M."/>
        </authorList>
    </citation>
    <scope>NUCLEOTIDE SEQUENCE [LARGE SCALE GENOMIC DNA]</scope>
    <source>
        <strain evidence="3 4">DSM 23837</strain>
    </source>
</reference>
<name>A0ABT9WQE1_9BACI</name>
<dbReference type="PANTHER" id="PTHR10587">
    <property type="entry name" value="GLYCOSYL TRANSFERASE-RELATED"/>
    <property type="match status" value="1"/>
</dbReference>
<comment type="caution">
    <text evidence="3">The sequence shown here is derived from an EMBL/GenBank/DDBJ whole genome shotgun (WGS) entry which is preliminary data.</text>
</comment>